<dbReference type="RefSeq" id="WP_379726778.1">
    <property type="nucleotide sequence ID" value="NZ_JBHRYJ010000002.1"/>
</dbReference>
<evidence type="ECO:0000259" key="1">
    <source>
        <dbReference type="Pfam" id="PF12697"/>
    </source>
</evidence>
<feature type="domain" description="AB hydrolase-1" evidence="1">
    <location>
        <begin position="25"/>
        <end position="258"/>
    </location>
</feature>
<dbReference type="InterPro" id="IPR050266">
    <property type="entry name" value="AB_hydrolase_sf"/>
</dbReference>
<evidence type="ECO:0000313" key="2">
    <source>
        <dbReference type="EMBL" id="MFC3676344.1"/>
    </source>
</evidence>
<proteinExistence type="predicted"/>
<sequence>MPHIEINGTTLYYEDTGPGATGETVIFSHGLLWDASMFAAQTAHLQGRYRVIAYDHRGQGRSADDAATSISMETVYADAVALIEALKLGAVHFAGLSMGGFVAMRLGARRPDLARSLILMETSADPEPPENVPKYRKLNFIARWLGLGLVAGKVMPIMFSRDFMGDPARAEERRHWQQKLTRNRRSIWRAVNGVIDRQGVHDELPRIACPVLVMAGEQDTATVPAKAERIHAAIPQSRLVRIAKAGHSSSVEQPAAVNTALDAFLGSLPA</sequence>
<dbReference type="InterPro" id="IPR000073">
    <property type="entry name" value="AB_hydrolase_1"/>
</dbReference>
<dbReference type="PANTHER" id="PTHR43798:SF29">
    <property type="entry name" value="AB HYDROLASE-1 DOMAIN-CONTAINING PROTEIN"/>
    <property type="match status" value="1"/>
</dbReference>
<protein>
    <submittedName>
        <fullName evidence="2">Alpha/beta fold hydrolase</fullName>
    </submittedName>
</protein>
<keyword evidence="3" id="KW-1185">Reference proteome</keyword>
<reference evidence="3" key="1">
    <citation type="journal article" date="2019" name="Int. J. Syst. Evol. Microbiol.">
        <title>The Global Catalogue of Microorganisms (GCM) 10K type strain sequencing project: providing services to taxonomists for standard genome sequencing and annotation.</title>
        <authorList>
            <consortium name="The Broad Institute Genomics Platform"/>
            <consortium name="The Broad Institute Genome Sequencing Center for Infectious Disease"/>
            <person name="Wu L."/>
            <person name="Ma J."/>
        </authorList>
    </citation>
    <scope>NUCLEOTIDE SEQUENCE [LARGE SCALE GENOMIC DNA]</scope>
    <source>
        <strain evidence="3">KCTC 42182</strain>
    </source>
</reference>
<dbReference type="Proteomes" id="UP001595711">
    <property type="component" value="Unassembled WGS sequence"/>
</dbReference>
<accession>A0ABV7VG41</accession>
<dbReference type="SUPFAM" id="SSF53474">
    <property type="entry name" value="alpha/beta-Hydrolases"/>
    <property type="match status" value="1"/>
</dbReference>
<dbReference type="EMBL" id="JBHRYJ010000002">
    <property type="protein sequence ID" value="MFC3676344.1"/>
    <property type="molecule type" value="Genomic_DNA"/>
</dbReference>
<keyword evidence="2" id="KW-0378">Hydrolase</keyword>
<evidence type="ECO:0000313" key="3">
    <source>
        <dbReference type="Proteomes" id="UP001595711"/>
    </source>
</evidence>
<dbReference type="PANTHER" id="PTHR43798">
    <property type="entry name" value="MONOACYLGLYCEROL LIPASE"/>
    <property type="match status" value="1"/>
</dbReference>
<dbReference type="GO" id="GO:0016787">
    <property type="term" value="F:hydrolase activity"/>
    <property type="evidence" value="ECO:0007669"/>
    <property type="project" value="UniProtKB-KW"/>
</dbReference>
<comment type="caution">
    <text evidence="2">The sequence shown here is derived from an EMBL/GenBank/DDBJ whole genome shotgun (WGS) entry which is preliminary data.</text>
</comment>
<dbReference type="InterPro" id="IPR029058">
    <property type="entry name" value="AB_hydrolase_fold"/>
</dbReference>
<dbReference type="Pfam" id="PF12697">
    <property type="entry name" value="Abhydrolase_6"/>
    <property type="match status" value="1"/>
</dbReference>
<gene>
    <name evidence="2" type="ORF">ACFOOQ_12370</name>
</gene>
<name>A0ABV7VG41_9PROT</name>
<organism evidence="2 3">
    <name type="scientific">Ferrovibrio xuzhouensis</name>
    <dbReference type="NCBI Taxonomy" id="1576914"/>
    <lineage>
        <taxon>Bacteria</taxon>
        <taxon>Pseudomonadati</taxon>
        <taxon>Pseudomonadota</taxon>
        <taxon>Alphaproteobacteria</taxon>
        <taxon>Rhodospirillales</taxon>
        <taxon>Rhodospirillaceae</taxon>
        <taxon>Ferrovibrio</taxon>
    </lineage>
</organism>
<dbReference type="Gene3D" id="3.40.50.1820">
    <property type="entry name" value="alpha/beta hydrolase"/>
    <property type="match status" value="1"/>
</dbReference>
<dbReference type="PRINTS" id="PR00111">
    <property type="entry name" value="ABHYDROLASE"/>
</dbReference>